<dbReference type="Proteomes" id="UP000762676">
    <property type="component" value="Unassembled WGS sequence"/>
</dbReference>
<accession>A0AAV4EDA0</accession>
<dbReference type="AlphaFoldDB" id="A0AAV4EDA0"/>
<organism evidence="1 2">
    <name type="scientific">Elysia marginata</name>
    <dbReference type="NCBI Taxonomy" id="1093978"/>
    <lineage>
        <taxon>Eukaryota</taxon>
        <taxon>Metazoa</taxon>
        <taxon>Spiralia</taxon>
        <taxon>Lophotrochozoa</taxon>
        <taxon>Mollusca</taxon>
        <taxon>Gastropoda</taxon>
        <taxon>Heterobranchia</taxon>
        <taxon>Euthyneura</taxon>
        <taxon>Panpulmonata</taxon>
        <taxon>Sacoglossa</taxon>
        <taxon>Placobranchoidea</taxon>
        <taxon>Plakobranchidae</taxon>
        <taxon>Elysia</taxon>
    </lineage>
</organism>
<gene>
    <name evidence="1" type="ORF">ElyMa_001777200</name>
</gene>
<dbReference type="EMBL" id="BMAT01003620">
    <property type="protein sequence ID" value="GFR58789.1"/>
    <property type="molecule type" value="Genomic_DNA"/>
</dbReference>
<sequence>MRLTELPGRLFASTDVSNDLLKCRDEVGIETCATTHLDTSLSLYDIFDMMTTNVSRVEAMCKGLRRRLSPCIRPCFAEFSASKYGYLENVCSFVRWIRWQEECWTEQWAVEARQCYRWLYPHFRTDYPYLGLYPEPYRVYDRASIARDCFPTASRSVADKCSYYQSWVFQKILPNYYDLHGYPEEFDHVPDSFGFPGM</sequence>
<name>A0AAV4EDA0_9GAST</name>
<evidence type="ECO:0000313" key="2">
    <source>
        <dbReference type="Proteomes" id="UP000762676"/>
    </source>
</evidence>
<reference evidence="1 2" key="1">
    <citation type="journal article" date="2021" name="Elife">
        <title>Chloroplast acquisition without the gene transfer in kleptoplastic sea slugs, Plakobranchus ocellatus.</title>
        <authorList>
            <person name="Maeda T."/>
            <person name="Takahashi S."/>
            <person name="Yoshida T."/>
            <person name="Shimamura S."/>
            <person name="Takaki Y."/>
            <person name="Nagai Y."/>
            <person name="Toyoda A."/>
            <person name="Suzuki Y."/>
            <person name="Arimoto A."/>
            <person name="Ishii H."/>
            <person name="Satoh N."/>
            <person name="Nishiyama T."/>
            <person name="Hasebe M."/>
            <person name="Maruyama T."/>
            <person name="Minagawa J."/>
            <person name="Obokata J."/>
            <person name="Shigenobu S."/>
        </authorList>
    </citation>
    <scope>NUCLEOTIDE SEQUENCE [LARGE SCALE GENOMIC DNA]</scope>
</reference>
<keyword evidence="2" id="KW-1185">Reference proteome</keyword>
<comment type="caution">
    <text evidence="1">The sequence shown here is derived from an EMBL/GenBank/DDBJ whole genome shotgun (WGS) entry which is preliminary data.</text>
</comment>
<evidence type="ECO:0000313" key="1">
    <source>
        <dbReference type="EMBL" id="GFR58789.1"/>
    </source>
</evidence>
<proteinExistence type="predicted"/>
<protein>
    <submittedName>
        <fullName evidence="1">Uncharacterized protein</fullName>
    </submittedName>
</protein>